<organism evidence="1 2">
    <name type="scientific">Mycolicibacterium komossense</name>
    <dbReference type="NCBI Taxonomy" id="1779"/>
    <lineage>
        <taxon>Bacteria</taxon>
        <taxon>Bacillati</taxon>
        <taxon>Actinomycetota</taxon>
        <taxon>Actinomycetes</taxon>
        <taxon>Mycobacteriales</taxon>
        <taxon>Mycobacteriaceae</taxon>
        <taxon>Mycolicibacterium</taxon>
    </lineage>
</organism>
<proteinExistence type="predicted"/>
<dbReference type="EMBL" id="JACKTY010000051">
    <property type="protein sequence ID" value="MCV7230704.1"/>
    <property type="molecule type" value="Genomic_DNA"/>
</dbReference>
<protein>
    <recommendedName>
        <fullName evidence="3">Bacteriophage protein</fullName>
    </recommendedName>
</protein>
<evidence type="ECO:0000313" key="2">
    <source>
        <dbReference type="Proteomes" id="UP001526201"/>
    </source>
</evidence>
<comment type="caution">
    <text evidence="1">The sequence shown here is derived from an EMBL/GenBank/DDBJ whole genome shotgun (WGS) entry which is preliminary data.</text>
</comment>
<reference evidence="1 2" key="1">
    <citation type="journal article" date="2022" name="BMC Genomics">
        <title>Comparative genome analysis of mycobacteria focusing on tRNA and non-coding RNA.</title>
        <authorList>
            <person name="Behra P.R.K."/>
            <person name="Pettersson B.M.F."/>
            <person name="Ramesh M."/>
            <person name="Das S."/>
            <person name="Dasgupta S."/>
            <person name="Kirsebom L.A."/>
        </authorList>
    </citation>
    <scope>NUCLEOTIDE SEQUENCE [LARGE SCALE GENOMIC DNA]</scope>
    <source>
        <strain evidence="1 2">DSM 44078</strain>
    </source>
</reference>
<evidence type="ECO:0008006" key="3">
    <source>
        <dbReference type="Google" id="ProtNLM"/>
    </source>
</evidence>
<dbReference type="RefSeq" id="WP_264071991.1">
    <property type="nucleotide sequence ID" value="NZ_JACKTY010000051.1"/>
</dbReference>
<accession>A0ABT3CMQ0</accession>
<evidence type="ECO:0000313" key="1">
    <source>
        <dbReference type="EMBL" id="MCV7230704.1"/>
    </source>
</evidence>
<keyword evidence="2" id="KW-1185">Reference proteome</keyword>
<dbReference type="Proteomes" id="UP001526201">
    <property type="component" value="Unassembled WGS sequence"/>
</dbReference>
<name>A0ABT3CMQ0_9MYCO</name>
<gene>
    <name evidence="1" type="ORF">H7J73_32320</name>
</gene>
<sequence>MNNIQESERRRIRLNAVETALRIHQDAKHAAGDGVLDTAAKITTFIEREVDTIDGNPQQDAEAMQPDPPEPVTPIYIGCVVYHPDQSDPSRGTYVRQDAEGKELDYWRAGAPFLPHPSSAPYFIDTKGTR</sequence>